<dbReference type="GO" id="GO:0005737">
    <property type="term" value="C:cytoplasm"/>
    <property type="evidence" value="ECO:0007669"/>
    <property type="project" value="InterPro"/>
</dbReference>
<keyword evidence="8" id="KW-0648">Protein biosynthesis</keyword>
<organism evidence="11 12">
    <name type="scientific">Candidatus Nomurabacteria bacterium GW2011_GWA2_40_9</name>
    <dbReference type="NCBI Taxonomy" id="1618734"/>
    <lineage>
        <taxon>Bacteria</taxon>
        <taxon>Candidatus Nomuraibacteriota</taxon>
    </lineage>
</organism>
<dbReference type="InterPro" id="IPR012947">
    <property type="entry name" value="tRNA_SAD"/>
</dbReference>
<dbReference type="CDD" id="cd00673">
    <property type="entry name" value="AlaRS_core"/>
    <property type="match status" value="1"/>
</dbReference>
<evidence type="ECO:0000256" key="1">
    <source>
        <dbReference type="ARBA" id="ARBA00008226"/>
    </source>
</evidence>
<dbReference type="SUPFAM" id="SSF101353">
    <property type="entry name" value="Putative anticodon-binding domain of alanyl-tRNA synthetase (AlaRS)"/>
    <property type="match status" value="1"/>
</dbReference>
<keyword evidence="6" id="KW-0067">ATP-binding</keyword>
<name>A0A0G0WTC5_9BACT</name>
<dbReference type="SUPFAM" id="SSF55186">
    <property type="entry name" value="ThrRS/AlaRS common domain"/>
    <property type="match status" value="1"/>
</dbReference>
<keyword evidence="3" id="KW-0820">tRNA-binding</keyword>
<dbReference type="EC" id="6.1.1.7" evidence="2"/>
<dbReference type="PANTHER" id="PTHR11777">
    <property type="entry name" value="ALANYL-TRNA SYNTHETASE"/>
    <property type="match status" value="1"/>
</dbReference>
<gene>
    <name evidence="11" type="ORF">UU24_C0030G0007</name>
</gene>
<keyword evidence="9" id="KW-0030">Aminoacyl-tRNA synthetase</keyword>
<evidence type="ECO:0000256" key="2">
    <source>
        <dbReference type="ARBA" id="ARBA00013168"/>
    </source>
</evidence>
<dbReference type="InterPro" id="IPR018164">
    <property type="entry name" value="Ala-tRNA-synth_IIc_N"/>
</dbReference>
<keyword evidence="7" id="KW-0694">RNA-binding</keyword>
<evidence type="ECO:0000256" key="3">
    <source>
        <dbReference type="ARBA" id="ARBA00022555"/>
    </source>
</evidence>
<dbReference type="Gene3D" id="3.30.930.10">
    <property type="entry name" value="Bira Bifunctional Protein, Domain 2"/>
    <property type="match status" value="1"/>
</dbReference>
<protein>
    <recommendedName>
        <fullName evidence="2">alanine--tRNA ligase</fullName>
        <ecNumber evidence="2">6.1.1.7</ecNumber>
    </recommendedName>
</protein>
<dbReference type="SUPFAM" id="SSF55681">
    <property type="entry name" value="Class II aaRS and biotin synthetases"/>
    <property type="match status" value="1"/>
</dbReference>
<dbReference type="Pfam" id="PF01411">
    <property type="entry name" value="tRNA-synt_2c"/>
    <property type="match status" value="1"/>
</dbReference>
<dbReference type="PATRIC" id="fig|1618734.3.peg.586"/>
<evidence type="ECO:0000256" key="8">
    <source>
        <dbReference type="ARBA" id="ARBA00022917"/>
    </source>
</evidence>
<dbReference type="InterPro" id="IPR050058">
    <property type="entry name" value="Ala-tRNA_ligase"/>
</dbReference>
<dbReference type="GO" id="GO:0004813">
    <property type="term" value="F:alanine-tRNA ligase activity"/>
    <property type="evidence" value="ECO:0007669"/>
    <property type="project" value="UniProtKB-EC"/>
</dbReference>
<dbReference type="AlphaFoldDB" id="A0A0G0WTC5"/>
<evidence type="ECO:0000313" key="12">
    <source>
        <dbReference type="Proteomes" id="UP000034749"/>
    </source>
</evidence>
<dbReference type="InterPro" id="IPR018162">
    <property type="entry name" value="Ala-tRNA-ligase_IIc_anticod-bd"/>
</dbReference>
<dbReference type="PANTHER" id="PTHR11777:SF9">
    <property type="entry name" value="ALANINE--TRNA LIGASE, CYTOPLASMIC"/>
    <property type="match status" value="1"/>
</dbReference>
<keyword evidence="4 11" id="KW-0436">Ligase</keyword>
<dbReference type="PRINTS" id="PR00980">
    <property type="entry name" value="TRNASYNTHALA"/>
</dbReference>
<evidence type="ECO:0000256" key="4">
    <source>
        <dbReference type="ARBA" id="ARBA00022598"/>
    </source>
</evidence>
<comment type="caution">
    <text evidence="11">The sequence shown here is derived from an EMBL/GenBank/DDBJ whole genome shotgun (WGS) entry which is preliminary data.</text>
</comment>
<dbReference type="GO" id="GO:0005524">
    <property type="term" value="F:ATP binding"/>
    <property type="evidence" value="ECO:0007669"/>
    <property type="project" value="UniProtKB-KW"/>
</dbReference>
<comment type="similarity">
    <text evidence="1">Belongs to the class-II aminoacyl-tRNA synthetase family.</text>
</comment>
<dbReference type="PROSITE" id="PS50860">
    <property type="entry name" value="AA_TRNA_LIGASE_II_ALA"/>
    <property type="match status" value="1"/>
</dbReference>
<keyword evidence="5" id="KW-0547">Nucleotide-binding</keyword>
<dbReference type="Gene3D" id="3.30.54.20">
    <property type="match status" value="1"/>
</dbReference>
<evidence type="ECO:0000256" key="7">
    <source>
        <dbReference type="ARBA" id="ARBA00022884"/>
    </source>
</evidence>
<dbReference type="InterPro" id="IPR018163">
    <property type="entry name" value="Thr/Ala-tRNA-synth_IIc_edit"/>
</dbReference>
<evidence type="ECO:0000256" key="9">
    <source>
        <dbReference type="ARBA" id="ARBA00023146"/>
    </source>
</evidence>
<dbReference type="InterPro" id="IPR018165">
    <property type="entry name" value="Ala-tRNA-synth_IIc_core"/>
</dbReference>
<dbReference type="EMBL" id="LBZW01000030">
    <property type="protein sequence ID" value="KKR78622.1"/>
    <property type="molecule type" value="Genomic_DNA"/>
</dbReference>
<dbReference type="Pfam" id="PF07973">
    <property type="entry name" value="tRNA_SAD"/>
    <property type="match status" value="1"/>
</dbReference>
<dbReference type="SMART" id="SM00863">
    <property type="entry name" value="tRNA_SAD"/>
    <property type="match status" value="1"/>
</dbReference>
<dbReference type="InterPro" id="IPR002318">
    <property type="entry name" value="Ala-tRNA-lgiase_IIc"/>
</dbReference>
<evidence type="ECO:0000313" key="11">
    <source>
        <dbReference type="EMBL" id="KKR78622.1"/>
    </source>
</evidence>
<dbReference type="GO" id="GO:0000049">
    <property type="term" value="F:tRNA binding"/>
    <property type="evidence" value="ECO:0007669"/>
    <property type="project" value="UniProtKB-KW"/>
</dbReference>
<evidence type="ECO:0000256" key="5">
    <source>
        <dbReference type="ARBA" id="ARBA00022741"/>
    </source>
</evidence>
<accession>A0A0G0WTC5</accession>
<dbReference type="FunFam" id="3.30.980.10:FF:000004">
    <property type="entry name" value="Alanine--tRNA ligase, cytoplasmic"/>
    <property type="match status" value="1"/>
</dbReference>
<feature type="domain" description="Alanyl-transfer RNA synthetases family profile" evidence="10">
    <location>
        <begin position="1"/>
        <end position="566"/>
    </location>
</feature>
<dbReference type="GO" id="GO:0002161">
    <property type="term" value="F:aminoacyl-tRNA deacylase activity"/>
    <property type="evidence" value="ECO:0007669"/>
    <property type="project" value="TreeGrafter"/>
</dbReference>
<dbReference type="Gene3D" id="3.30.980.10">
    <property type="entry name" value="Threonyl-trna Synthetase, Chain A, domain 2"/>
    <property type="match status" value="1"/>
</dbReference>
<dbReference type="InterPro" id="IPR045864">
    <property type="entry name" value="aa-tRNA-synth_II/BPL/LPL"/>
</dbReference>
<dbReference type="Proteomes" id="UP000034749">
    <property type="component" value="Unassembled WGS sequence"/>
</dbReference>
<evidence type="ECO:0000259" key="10">
    <source>
        <dbReference type="PROSITE" id="PS50860"/>
    </source>
</evidence>
<dbReference type="GO" id="GO:0006419">
    <property type="term" value="P:alanyl-tRNA aminoacylation"/>
    <property type="evidence" value="ECO:0007669"/>
    <property type="project" value="InterPro"/>
</dbReference>
<evidence type="ECO:0000256" key="6">
    <source>
        <dbReference type="ARBA" id="ARBA00022840"/>
    </source>
</evidence>
<proteinExistence type="inferred from homology"/>
<reference evidence="11 12" key="1">
    <citation type="journal article" date="2015" name="Nature">
        <title>rRNA introns, odd ribosomes, and small enigmatic genomes across a large radiation of phyla.</title>
        <authorList>
            <person name="Brown C.T."/>
            <person name="Hug L.A."/>
            <person name="Thomas B.C."/>
            <person name="Sharon I."/>
            <person name="Castelle C.J."/>
            <person name="Singh A."/>
            <person name="Wilkins M.J."/>
            <person name="Williams K.H."/>
            <person name="Banfield J.F."/>
        </authorList>
    </citation>
    <scope>NUCLEOTIDE SEQUENCE [LARGE SCALE GENOMIC DNA]</scope>
</reference>
<sequence length="566" mass="63867">MESNEIRNKFLKFFESRGHKIIPSASLVPEGDISVLFTTAGMQQFKEYYSAPLNAIRDFGAKNVVTVQKCIRTGDIDEVGDATHLSFFEMLGNFSFGGYGRQEAITYAYEFITHELGLTISFVTIYKGEGIVPKDEESRNIWKDIDSNLDIREDGADVFWGPTGNSGPCGPTTEIYCKNANGEDVEIWNIVFNEYFCDGSREKLDKGEAKLSKLETLGIDTGMGFERLLAIAEGKKNVYDTDVFNSENTREDRIIADHIKASLFIISDGVIPGNTGRGYVLRRLIRRAVRFSKEPLANKIETIKNLYKGIYNLDDEKEIEKEEKKFRETLEHGMKEFEKGHDAFTLFTTYGFPLELTLELAKEKGIEIDVEDFNKKIAEHQKLSQTASVGMFKGGLANHNEQTIRLHTAHHLLLAALQTIINKDIKQRGSNITEERLRMDFLCDHKLTDEEKKKVEDWVNEKIKLGLNVVRREMPLIEAQKLGAEMEFGAKYPDVVSVYFIGDSPKSDLGANAKEKKSLSPTSGNHVSIEFCGGPHVKNTRELSEFKIQKEEAVAAGIRRIKAVLV</sequence>